<dbReference type="SUPFAM" id="SSF49785">
    <property type="entry name" value="Galactose-binding domain-like"/>
    <property type="match status" value="1"/>
</dbReference>
<gene>
    <name evidence="2" type="ORF">Pla52o_56880</name>
</gene>
<dbReference type="InterPro" id="IPR013222">
    <property type="entry name" value="Glyco_hyd_98_carb-bd"/>
</dbReference>
<feature type="domain" description="Glycosyl hydrolase family 98 putative carbohydrate-binding module" evidence="1">
    <location>
        <begin position="289"/>
        <end position="367"/>
    </location>
</feature>
<name>A0A5C6BIM8_9BACT</name>
<accession>A0A5C6BIM8</accession>
<sequence>MLTNTVLLILLSVIPVRVTTSDGDAFKGDFAGMGSGELRMQVAGEAQTFSFDGLSLLMPEQVPEETGPTMRVMLSSGSVIAAQDLSLEDETLTIEPRRQATLQVPIKQVRAIRFRAATAAVNPAWLAKLEDNRRGDTLAIRREGDKLDFIEGVVTAISSESVRVEIDGDEIEAPLARLEGVIFGGTSVATNPGDIQIVDTYGSRWSVASLLPSEADEPLKLKLADSIAHTLPMDQVESIRWTGGLSLLATLQPASVSHTEFIETKLDRGMLKAWFDPKADSETGQDLLMYGRSTIEYRIDEGFKTFAAGVRRDGSVSKANDAIVRVYVDDKMLWEETVQGDRPLGLELSVAEGSRLKIEVDPGSQGDLGGTIRIVRPRFLR</sequence>
<evidence type="ECO:0000313" key="3">
    <source>
        <dbReference type="Proteomes" id="UP000316304"/>
    </source>
</evidence>
<evidence type="ECO:0000313" key="2">
    <source>
        <dbReference type="EMBL" id="TWU10314.1"/>
    </source>
</evidence>
<organism evidence="2 3">
    <name type="scientific">Novipirellula galeiformis</name>
    <dbReference type="NCBI Taxonomy" id="2528004"/>
    <lineage>
        <taxon>Bacteria</taxon>
        <taxon>Pseudomonadati</taxon>
        <taxon>Planctomycetota</taxon>
        <taxon>Planctomycetia</taxon>
        <taxon>Pirellulales</taxon>
        <taxon>Pirellulaceae</taxon>
        <taxon>Novipirellula</taxon>
    </lineage>
</organism>
<dbReference type="Gene3D" id="2.60.120.1060">
    <property type="entry name" value="NPCBM/NEW2 domain"/>
    <property type="match status" value="1"/>
</dbReference>
<keyword evidence="3" id="KW-1185">Reference proteome</keyword>
<protein>
    <submittedName>
        <fullName evidence="2">NPCBM/NEW2 domain protein</fullName>
    </submittedName>
</protein>
<dbReference type="OrthoDB" id="262784at2"/>
<dbReference type="RefSeq" id="WP_146597557.1">
    <property type="nucleotide sequence ID" value="NZ_SJPT01000019.1"/>
</dbReference>
<comment type="caution">
    <text evidence="2">The sequence shown here is derived from an EMBL/GenBank/DDBJ whole genome shotgun (WGS) entry which is preliminary data.</text>
</comment>
<dbReference type="InterPro" id="IPR008979">
    <property type="entry name" value="Galactose-bd-like_sf"/>
</dbReference>
<proteinExistence type="predicted"/>
<dbReference type="Pfam" id="PF08305">
    <property type="entry name" value="NPCBM"/>
    <property type="match status" value="1"/>
</dbReference>
<dbReference type="EMBL" id="SJPT01000019">
    <property type="protein sequence ID" value="TWU10314.1"/>
    <property type="molecule type" value="Genomic_DNA"/>
</dbReference>
<reference evidence="2 3" key="1">
    <citation type="submission" date="2019-02" db="EMBL/GenBank/DDBJ databases">
        <title>Deep-cultivation of Planctomycetes and their phenomic and genomic characterization uncovers novel biology.</title>
        <authorList>
            <person name="Wiegand S."/>
            <person name="Jogler M."/>
            <person name="Boedeker C."/>
            <person name="Pinto D."/>
            <person name="Vollmers J."/>
            <person name="Rivas-Marin E."/>
            <person name="Kohn T."/>
            <person name="Peeters S.H."/>
            <person name="Heuer A."/>
            <person name="Rast P."/>
            <person name="Oberbeckmann S."/>
            <person name="Bunk B."/>
            <person name="Jeske O."/>
            <person name="Meyerdierks A."/>
            <person name="Storesund J.E."/>
            <person name="Kallscheuer N."/>
            <person name="Luecker S."/>
            <person name="Lage O.M."/>
            <person name="Pohl T."/>
            <person name="Merkel B.J."/>
            <person name="Hornburger P."/>
            <person name="Mueller R.-W."/>
            <person name="Bruemmer F."/>
            <person name="Labrenz M."/>
            <person name="Spormann A.M."/>
            <person name="Op Den Camp H."/>
            <person name="Overmann J."/>
            <person name="Amann R."/>
            <person name="Jetten M.S.M."/>
            <person name="Mascher T."/>
            <person name="Medema M.H."/>
            <person name="Devos D.P."/>
            <person name="Kaster A.-K."/>
            <person name="Ovreas L."/>
            <person name="Rohde M."/>
            <person name="Galperin M.Y."/>
            <person name="Jogler C."/>
        </authorList>
    </citation>
    <scope>NUCLEOTIDE SEQUENCE [LARGE SCALE GENOMIC DNA]</scope>
    <source>
        <strain evidence="2 3">Pla52o</strain>
    </source>
</reference>
<evidence type="ECO:0000259" key="1">
    <source>
        <dbReference type="Pfam" id="PF08305"/>
    </source>
</evidence>
<dbReference type="InterPro" id="IPR038637">
    <property type="entry name" value="NPCBM_sf"/>
</dbReference>
<dbReference type="Proteomes" id="UP000316304">
    <property type="component" value="Unassembled WGS sequence"/>
</dbReference>
<dbReference type="AlphaFoldDB" id="A0A5C6BIM8"/>